<dbReference type="InterPro" id="IPR027417">
    <property type="entry name" value="P-loop_NTPase"/>
</dbReference>
<proteinExistence type="predicted"/>
<dbReference type="AlphaFoldDB" id="A0AAJ1QLT7"/>
<dbReference type="InterPro" id="IPR003593">
    <property type="entry name" value="AAA+_ATPase"/>
</dbReference>
<dbReference type="InterPro" id="IPR051396">
    <property type="entry name" value="Bact_Antivir_Def_Nuclease"/>
</dbReference>
<dbReference type="GO" id="GO:0005524">
    <property type="term" value="F:ATP binding"/>
    <property type="evidence" value="ECO:0007669"/>
    <property type="project" value="InterPro"/>
</dbReference>
<dbReference type="EMBL" id="JAUCFI010000003">
    <property type="protein sequence ID" value="MDM5283773.1"/>
    <property type="molecule type" value="Genomic_DNA"/>
</dbReference>
<reference evidence="2" key="1">
    <citation type="submission" date="2023-06" db="EMBL/GenBank/DDBJ databases">
        <title>Comparative genomics of Bacillaceae isolates and their secondary metabolite potential.</title>
        <authorList>
            <person name="Song L."/>
            <person name="Nielsen L.J."/>
            <person name="Mohite O."/>
            <person name="Xu X."/>
            <person name="Weber T."/>
            <person name="Kovacs A.T."/>
        </authorList>
    </citation>
    <scope>NUCLEOTIDE SEQUENCE</scope>
    <source>
        <strain evidence="2">G1S1</strain>
    </source>
</reference>
<sequence length="453" mass="52955">MRIKKLKINHYRGLDDVQITFLKPKNNYFGNLEFSVLVGENGTGKTSILRALTKIFCPSRNVDSREDRETIDFKIRYEINNQPYNYNSNQRYPDIYPSKVIVSSFAVFDPYMPVLAYRPRERERTAFNQESDFVYCGPKDSFVNNNKILIRSLIHSITYLSGNHLNWKAFSKLMDRLSITKILYLELDREMSRYVNPHDIPEGDHLLSKSPEIREQGRDNLRMARQYRIPGNAGLNLRNGSFLIDVETFKESLGELQRLYELQSEMDMKTFIRDIWFEKEGKPVSLSDLSSGEITMLFRFLPLLMEVNNNSIILIDEPETHLHPVWIQQFISYLVDIFHDFHSHFILATHSPLIVTDLPIECIVGLEKYENKVQQYLLYENTLGGDPSDLLKEVFELKSLQGDFTVELLKEVLGLLESGEADKIAKARQIYNDLSITSEKHKLFMTYRKYLEE</sequence>
<dbReference type="PANTHER" id="PTHR43581">
    <property type="entry name" value="ATP/GTP PHOSPHATASE"/>
    <property type="match status" value="1"/>
</dbReference>
<comment type="caution">
    <text evidence="2">The sequence shown here is derived from an EMBL/GenBank/DDBJ whole genome shotgun (WGS) entry which is preliminary data.</text>
</comment>
<evidence type="ECO:0000313" key="3">
    <source>
        <dbReference type="Proteomes" id="UP001238973"/>
    </source>
</evidence>
<organism evidence="2 3">
    <name type="scientific">Peribacillus frigoritolerans</name>
    <dbReference type="NCBI Taxonomy" id="450367"/>
    <lineage>
        <taxon>Bacteria</taxon>
        <taxon>Bacillati</taxon>
        <taxon>Bacillota</taxon>
        <taxon>Bacilli</taxon>
        <taxon>Bacillales</taxon>
        <taxon>Bacillaceae</taxon>
        <taxon>Peribacillus</taxon>
    </lineage>
</organism>
<dbReference type="Gene3D" id="3.40.50.300">
    <property type="entry name" value="P-loop containing nucleotide triphosphate hydrolases"/>
    <property type="match status" value="1"/>
</dbReference>
<name>A0AAJ1QLT7_9BACI</name>
<dbReference type="GO" id="GO:0016887">
    <property type="term" value="F:ATP hydrolysis activity"/>
    <property type="evidence" value="ECO:0007669"/>
    <property type="project" value="InterPro"/>
</dbReference>
<accession>A0AAJ1QLT7</accession>
<feature type="domain" description="AAA+ ATPase" evidence="1">
    <location>
        <begin position="31"/>
        <end position="370"/>
    </location>
</feature>
<dbReference type="PANTHER" id="PTHR43581:SF2">
    <property type="entry name" value="EXCINUCLEASE ATPASE SUBUNIT"/>
    <property type="match status" value="1"/>
</dbReference>
<dbReference type="Pfam" id="PF13304">
    <property type="entry name" value="AAA_21"/>
    <property type="match status" value="1"/>
</dbReference>
<gene>
    <name evidence="2" type="ORF">QUF85_10700</name>
</gene>
<dbReference type="Proteomes" id="UP001238973">
    <property type="component" value="Unassembled WGS sequence"/>
</dbReference>
<dbReference type="SMART" id="SM00382">
    <property type="entry name" value="AAA"/>
    <property type="match status" value="1"/>
</dbReference>
<dbReference type="InterPro" id="IPR003959">
    <property type="entry name" value="ATPase_AAA_core"/>
</dbReference>
<evidence type="ECO:0000259" key="1">
    <source>
        <dbReference type="SMART" id="SM00382"/>
    </source>
</evidence>
<protein>
    <submittedName>
        <fullName evidence="2">AAA family ATPase</fullName>
    </submittedName>
</protein>
<dbReference type="RefSeq" id="WP_289349557.1">
    <property type="nucleotide sequence ID" value="NZ_JAUCFI010000003.1"/>
</dbReference>
<evidence type="ECO:0000313" key="2">
    <source>
        <dbReference type="EMBL" id="MDM5283773.1"/>
    </source>
</evidence>
<dbReference type="SUPFAM" id="SSF52540">
    <property type="entry name" value="P-loop containing nucleoside triphosphate hydrolases"/>
    <property type="match status" value="1"/>
</dbReference>